<dbReference type="STRING" id="3088.A0A383WG02"/>
<dbReference type="Pfam" id="PF03435">
    <property type="entry name" value="Sacchrp_dh_NADP"/>
    <property type="match status" value="1"/>
</dbReference>
<organism evidence="3 4">
    <name type="scientific">Tetradesmus obliquus</name>
    <name type="common">Green alga</name>
    <name type="synonym">Acutodesmus obliquus</name>
    <dbReference type="NCBI Taxonomy" id="3088"/>
    <lineage>
        <taxon>Eukaryota</taxon>
        <taxon>Viridiplantae</taxon>
        <taxon>Chlorophyta</taxon>
        <taxon>core chlorophytes</taxon>
        <taxon>Chlorophyceae</taxon>
        <taxon>CS clade</taxon>
        <taxon>Sphaeropleales</taxon>
        <taxon>Scenedesmaceae</taxon>
        <taxon>Tetradesmus</taxon>
    </lineage>
</organism>
<dbReference type="PANTHER" id="PTHR12286:SF5">
    <property type="entry name" value="SACCHAROPINE DEHYDROGENASE-LIKE OXIDOREDUCTASE"/>
    <property type="match status" value="1"/>
</dbReference>
<comment type="similarity">
    <text evidence="1">Belongs to the saccharopine dehydrogenase family.</text>
</comment>
<dbReference type="GO" id="GO:0005886">
    <property type="term" value="C:plasma membrane"/>
    <property type="evidence" value="ECO:0007669"/>
    <property type="project" value="TreeGrafter"/>
</dbReference>
<accession>A0A383WG02</accession>
<dbReference type="AlphaFoldDB" id="A0A383WG02"/>
<dbReference type="InterPro" id="IPR051276">
    <property type="entry name" value="Saccharopine_DH-like_oxidrdct"/>
</dbReference>
<reference evidence="3 4" key="1">
    <citation type="submission" date="2016-10" db="EMBL/GenBank/DDBJ databases">
        <authorList>
            <person name="Cai Z."/>
        </authorList>
    </citation>
    <scope>NUCLEOTIDE SEQUENCE [LARGE SCALE GENOMIC DNA]</scope>
</reference>
<sequence>MSRSSDVTIFGATGFTGQRVAAEALRSLPPELRITIAGRSSSKLQALAQQLGAADRLQVLGGVDVTKPESLQAMAQATRLLLCCVGPFRLYGEPVLAAAAAARTDYLDICGEPEFIERMELRYSAAAAASGALMASAAGFDSVPADMGCLFAQRAFAPPAVPSSVEAVISLSAPKGTSIHYATWWVHCRVSLGDPGYLFTSVMLVQCAATLLQERQALLDSVGARGGVFTVGTLFRGSSLLQRLDEHGVKFSVVGSS</sequence>
<evidence type="ECO:0000259" key="2">
    <source>
        <dbReference type="Pfam" id="PF03435"/>
    </source>
</evidence>
<dbReference type="GO" id="GO:0005811">
    <property type="term" value="C:lipid droplet"/>
    <property type="evidence" value="ECO:0007669"/>
    <property type="project" value="TreeGrafter"/>
</dbReference>
<dbReference type="GO" id="GO:0005739">
    <property type="term" value="C:mitochondrion"/>
    <property type="evidence" value="ECO:0007669"/>
    <property type="project" value="TreeGrafter"/>
</dbReference>
<dbReference type="Gene3D" id="3.40.50.720">
    <property type="entry name" value="NAD(P)-binding Rossmann-like Domain"/>
    <property type="match status" value="1"/>
</dbReference>
<dbReference type="SUPFAM" id="SSF51735">
    <property type="entry name" value="NAD(P)-binding Rossmann-fold domains"/>
    <property type="match status" value="1"/>
</dbReference>
<dbReference type="Proteomes" id="UP000256970">
    <property type="component" value="Unassembled WGS sequence"/>
</dbReference>
<dbReference type="PANTHER" id="PTHR12286">
    <property type="entry name" value="SACCHAROPINE DEHYDROGENASE-LIKE OXIDOREDUCTASE"/>
    <property type="match status" value="1"/>
</dbReference>
<dbReference type="EMBL" id="FNXT01001254">
    <property type="protein sequence ID" value="SZX76300.1"/>
    <property type="molecule type" value="Genomic_DNA"/>
</dbReference>
<feature type="domain" description="Saccharopine dehydrogenase NADP binding" evidence="2">
    <location>
        <begin position="7"/>
        <end position="132"/>
    </location>
</feature>
<protein>
    <recommendedName>
        <fullName evidence="2">Saccharopine dehydrogenase NADP binding domain-containing protein</fullName>
    </recommendedName>
</protein>
<keyword evidence="4" id="KW-1185">Reference proteome</keyword>
<name>A0A383WG02_TETOB</name>
<gene>
    <name evidence="3" type="ORF">BQ4739_LOCUS16690</name>
</gene>
<evidence type="ECO:0000256" key="1">
    <source>
        <dbReference type="ARBA" id="ARBA00038048"/>
    </source>
</evidence>
<dbReference type="InterPro" id="IPR036291">
    <property type="entry name" value="NAD(P)-bd_dom_sf"/>
</dbReference>
<dbReference type="GO" id="GO:0009247">
    <property type="term" value="P:glycolipid biosynthetic process"/>
    <property type="evidence" value="ECO:0007669"/>
    <property type="project" value="TreeGrafter"/>
</dbReference>
<proteinExistence type="inferred from homology"/>
<evidence type="ECO:0000313" key="4">
    <source>
        <dbReference type="Proteomes" id="UP000256970"/>
    </source>
</evidence>
<evidence type="ECO:0000313" key="3">
    <source>
        <dbReference type="EMBL" id="SZX76300.1"/>
    </source>
</evidence>
<dbReference type="InterPro" id="IPR005097">
    <property type="entry name" value="Sacchrp_dh_NADP-bd"/>
</dbReference>